<keyword evidence="8 9" id="KW-0472">Membrane</keyword>
<keyword evidence="2 9" id="KW-0813">Transport</keyword>
<dbReference type="InterPro" id="IPR022646">
    <property type="entry name" value="SecD/SecF_CS"/>
</dbReference>
<reference evidence="11 12" key="1">
    <citation type="submission" date="2017-08" db="EMBL/GenBank/DDBJ databases">
        <title>Infants hospitalized years apart are colonized by the same room-sourced microbial strains.</title>
        <authorList>
            <person name="Brooks B."/>
            <person name="Olm M.R."/>
            <person name="Firek B.A."/>
            <person name="Baker R."/>
            <person name="Thomas B.C."/>
            <person name="Morowitz M.J."/>
            <person name="Banfield J.F."/>
        </authorList>
    </citation>
    <scope>NUCLEOTIDE SEQUENCE [LARGE SCALE GENOMIC DNA]</scope>
    <source>
        <strain evidence="11">S2_006_000_R1_57</strain>
    </source>
</reference>
<dbReference type="Gene3D" id="1.20.1640.10">
    <property type="entry name" value="Multidrug efflux transporter AcrB transmembrane domain"/>
    <property type="match status" value="1"/>
</dbReference>
<evidence type="ECO:0000256" key="3">
    <source>
        <dbReference type="ARBA" id="ARBA00022475"/>
    </source>
</evidence>
<comment type="function">
    <text evidence="9">Part of the Sec protein translocase complex. Interacts with the SecYEG preprotein conducting channel. SecDF uses the proton motive force (PMF) to complete protein translocation after the ATP-dependent function of SecA.</text>
</comment>
<dbReference type="GO" id="GO:0065002">
    <property type="term" value="P:intracellular protein transmembrane transport"/>
    <property type="evidence" value="ECO:0007669"/>
    <property type="project" value="UniProtKB-UniRule"/>
</dbReference>
<dbReference type="HAMAP" id="MF_01464_B">
    <property type="entry name" value="SecF_B"/>
    <property type="match status" value="1"/>
</dbReference>
<evidence type="ECO:0000313" key="11">
    <source>
        <dbReference type="EMBL" id="PZP89902.1"/>
    </source>
</evidence>
<proteinExistence type="inferred from homology"/>
<dbReference type="PANTHER" id="PTHR30081:SF8">
    <property type="entry name" value="PROTEIN TRANSLOCASE SUBUNIT SECF"/>
    <property type="match status" value="1"/>
</dbReference>
<dbReference type="SUPFAM" id="SSF82866">
    <property type="entry name" value="Multidrug efflux transporter AcrB transmembrane domain"/>
    <property type="match status" value="1"/>
</dbReference>
<dbReference type="Proteomes" id="UP000248606">
    <property type="component" value="Unassembled WGS sequence"/>
</dbReference>
<feature type="transmembrane region" description="Helical" evidence="9">
    <location>
        <begin position="288"/>
        <end position="308"/>
    </location>
</feature>
<dbReference type="GO" id="GO:0005886">
    <property type="term" value="C:plasma membrane"/>
    <property type="evidence" value="ECO:0007669"/>
    <property type="project" value="UniProtKB-SubCell"/>
</dbReference>
<feature type="domain" description="Protein export membrane protein SecD/SecF C-terminal" evidence="10">
    <location>
        <begin position="159"/>
        <end position="341"/>
    </location>
</feature>
<dbReference type="InterPro" id="IPR005665">
    <property type="entry name" value="SecF_bac"/>
</dbReference>
<accession>A0A2W5KBL3</accession>
<dbReference type="NCBIfam" id="TIGR00966">
    <property type="entry name" value="transloc_SecF"/>
    <property type="match status" value="1"/>
</dbReference>
<feature type="transmembrane region" description="Helical" evidence="9">
    <location>
        <begin position="52"/>
        <end position="72"/>
    </location>
</feature>
<dbReference type="GO" id="GO:0043952">
    <property type="term" value="P:protein transport by the Sec complex"/>
    <property type="evidence" value="ECO:0007669"/>
    <property type="project" value="UniProtKB-UniRule"/>
</dbReference>
<evidence type="ECO:0000256" key="2">
    <source>
        <dbReference type="ARBA" id="ARBA00022448"/>
    </source>
</evidence>
<keyword evidence="6 9" id="KW-1133">Transmembrane helix</keyword>
<comment type="caution">
    <text evidence="11">The sequence shown here is derived from an EMBL/GenBank/DDBJ whole genome shotgun (WGS) entry which is preliminary data.</text>
</comment>
<dbReference type="RefSeq" id="WP_303678592.1">
    <property type="nucleotide sequence ID" value="NZ_JAPJOB010000001.1"/>
</dbReference>
<evidence type="ECO:0000256" key="1">
    <source>
        <dbReference type="ARBA" id="ARBA00004651"/>
    </source>
</evidence>
<feature type="transmembrane region" description="Helical" evidence="9">
    <location>
        <begin position="202"/>
        <end position="223"/>
    </location>
</feature>
<evidence type="ECO:0000256" key="5">
    <source>
        <dbReference type="ARBA" id="ARBA00022927"/>
    </source>
</evidence>
<sequence length="372" mass="39920">MAENLAPIDVDAEQFDEAYGSSNDPAKQRHSGLTRLYTGTGAFDIVGKRKNWYIASGVILAIAILSIIIRGFSFGVDFTGGSKLNMPAGSKNIETSQVEQVFTDTLGFEPSNVSIVGSGSGRMVEIQSRHLDNGQVAQIKMKLGEEFKPEDSSGRSGASAIGDSTVSNTWGTTVTKKALLALVVFLVVVGLYIALRFERDMALASLASLVFCTFTTAGVYSLIGFEVTPATIIGLLTILAFSIYDTVVVFDKVQENAEAALHHKRHTYGEGANLAINQTIMRSINTTIISILPIISLMVVAVWMLGVGTLQDLALIQLVGVITGTYASVFLATPLVVDIKKRFSKDVQEHDKSVIELRTSESTTKTVKAAAD</sequence>
<comment type="similarity">
    <text evidence="9">Belongs to the SecD/SecF family. SecF subfamily.</text>
</comment>
<dbReference type="GO" id="GO:0006605">
    <property type="term" value="P:protein targeting"/>
    <property type="evidence" value="ECO:0007669"/>
    <property type="project" value="UniProtKB-UniRule"/>
</dbReference>
<feature type="transmembrane region" description="Helical" evidence="9">
    <location>
        <begin position="314"/>
        <end position="337"/>
    </location>
</feature>
<keyword evidence="4 9" id="KW-0812">Transmembrane</keyword>
<keyword evidence="3 9" id="KW-1003">Cell membrane</keyword>
<evidence type="ECO:0000256" key="7">
    <source>
        <dbReference type="ARBA" id="ARBA00023010"/>
    </source>
</evidence>
<evidence type="ECO:0000259" key="10">
    <source>
        <dbReference type="Pfam" id="PF02355"/>
    </source>
</evidence>
<dbReference type="PANTHER" id="PTHR30081">
    <property type="entry name" value="PROTEIN-EXPORT MEMBRANE PROTEIN SEC"/>
    <property type="match status" value="1"/>
</dbReference>
<dbReference type="InterPro" id="IPR022645">
    <property type="entry name" value="SecD/SecF_bac"/>
</dbReference>
<name>A0A2W5KBL3_9ACTN</name>
<keyword evidence="7 9" id="KW-0811">Translocation</keyword>
<dbReference type="AlphaFoldDB" id="A0A2W5KBL3"/>
<feature type="transmembrane region" description="Helical" evidence="9">
    <location>
        <begin position="178"/>
        <end position="195"/>
    </location>
</feature>
<evidence type="ECO:0000313" key="12">
    <source>
        <dbReference type="Proteomes" id="UP000248606"/>
    </source>
</evidence>
<keyword evidence="5 9" id="KW-0653">Protein transport</keyword>
<evidence type="ECO:0000256" key="9">
    <source>
        <dbReference type="HAMAP-Rule" id="MF_01464"/>
    </source>
</evidence>
<evidence type="ECO:0000256" key="6">
    <source>
        <dbReference type="ARBA" id="ARBA00022989"/>
    </source>
</evidence>
<dbReference type="Pfam" id="PF02355">
    <property type="entry name" value="SecD_SecF_C"/>
    <property type="match status" value="1"/>
</dbReference>
<dbReference type="EMBL" id="QFOZ01000001">
    <property type="protein sequence ID" value="PZP89902.1"/>
    <property type="molecule type" value="Genomic_DNA"/>
</dbReference>
<dbReference type="PRINTS" id="PR01755">
    <property type="entry name" value="SECFTRNLCASE"/>
</dbReference>
<organism evidence="11 12">
    <name type="scientific">Lawsonella clevelandensis</name>
    <dbReference type="NCBI Taxonomy" id="1528099"/>
    <lineage>
        <taxon>Bacteria</taxon>
        <taxon>Bacillati</taxon>
        <taxon>Actinomycetota</taxon>
        <taxon>Actinomycetes</taxon>
        <taxon>Mycobacteriales</taxon>
        <taxon>Lawsonellaceae</taxon>
        <taxon>Lawsonella</taxon>
    </lineage>
</organism>
<dbReference type="GO" id="GO:0015450">
    <property type="term" value="F:protein-transporting ATPase activity"/>
    <property type="evidence" value="ECO:0007669"/>
    <property type="project" value="InterPro"/>
</dbReference>
<comment type="subcellular location">
    <subcellularLocation>
        <location evidence="1 9">Cell membrane</location>
        <topology evidence="1 9">Multi-pass membrane protein</topology>
    </subcellularLocation>
</comment>
<feature type="transmembrane region" description="Helical" evidence="9">
    <location>
        <begin position="229"/>
        <end position="250"/>
    </location>
</feature>
<gene>
    <name evidence="9" type="primary">secF</name>
    <name evidence="11" type="ORF">DI579_01745</name>
</gene>
<comment type="subunit">
    <text evidence="9">Forms a complex with SecD. Part of the essential Sec protein translocation apparatus which comprises SecA, SecYEG and auxiliary proteins SecDF. Other proteins may also be involved.</text>
</comment>
<dbReference type="Pfam" id="PF07549">
    <property type="entry name" value="Sec_GG"/>
    <property type="match status" value="1"/>
</dbReference>
<evidence type="ECO:0000256" key="8">
    <source>
        <dbReference type="ARBA" id="ARBA00023136"/>
    </source>
</evidence>
<dbReference type="InterPro" id="IPR022813">
    <property type="entry name" value="SecD/SecF_arch_bac"/>
</dbReference>
<dbReference type="InterPro" id="IPR048634">
    <property type="entry name" value="SecD_SecF_C"/>
</dbReference>
<protein>
    <recommendedName>
        <fullName evidence="9">Protein-export membrane protein SecF</fullName>
    </recommendedName>
</protein>
<evidence type="ECO:0000256" key="4">
    <source>
        <dbReference type="ARBA" id="ARBA00022692"/>
    </source>
</evidence>